<dbReference type="EMBL" id="BAABDI010000016">
    <property type="protein sequence ID" value="GAA3978090.1"/>
    <property type="molecule type" value="Genomic_DNA"/>
</dbReference>
<feature type="transmembrane region" description="Helical" evidence="1">
    <location>
        <begin position="6"/>
        <end position="26"/>
    </location>
</feature>
<evidence type="ECO:0000313" key="3">
    <source>
        <dbReference type="Proteomes" id="UP001501556"/>
    </source>
</evidence>
<reference evidence="3" key="1">
    <citation type="journal article" date="2019" name="Int. J. Syst. Evol. Microbiol.">
        <title>The Global Catalogue of Microorganisms (GCM) 10K type strain sequencing project: providing services to taxonomists for standard genome sequencing and annotation.</title>
        <authorList>
            <consortium name="The Broad Institute Genomics Platform"/>
            <consortium name="The Broad Institute Genome Sequencing Center for Infectious Disease"/>
            <person name="Wu L."/>
            <person name="Ma J."/>
        </authorList>
    </citation>
    <scope>NUCLEOTIDE SEQUENCE [LARGE SCALE GENOMIC DNA]</scope>
    <source>
        <strain evidence="3">JCM 17217</strain>
    </source>
</reference>
<evidence type="ECO:0000256" key="1">
    <source>
        <dbReference type="SAM" id="Phobius"/>
    </source>
</evidence>
<feature type="transmembrane region" description="Helical" evidence="1">
    <location>
        <begin position="356"/>
        <end position="375"/>
    </location>
</feature>
<keyword evidence="1" id="KW-1133">Transmembrane helix</keyword>
<dbReference type="RefSeq" id="WP_345124682.1">
    <property type="nucleotide sequence ID" value="NZ_BAABDI010000016.1"/>
</dbReference>
<keyword evidence="1" id="KW-0812">Transmembrane</keyword>
<accession>A0ABP7Q7X0</accession>
<feature type="transmembrane region" description="Helical" evidence="1">
    <location>
        <begin position="395"/>
        <end position="418"/>
    </location>
</feature>
<feature type="transmembrane region" description="Helical" evidence="1">
    <location>
        <begin position="147"/>
        <end position="164"/>
    </location>
</feature>
<keyword evidence="1" id="KW-0472">Membrane</keyword>
<proteinExistence type="predicted"/>
<name>A0ABP7Q7X0_9BACT</name>
<evidence type="ECO:0000313" key="2">
    <source>
        <dbReference type="EMBL" id="GAA3978090.1"/>
    </source>
</evidence>
<protein>
    <recommendedName>
        <fullName evidence="4">Dolichyl-phosphate-mannose-protein mannosyltransferase</fullName>
    </recommendedName>
</protein>
<dbReference type="Proteomes" id="UP001501556">
    <property type="component" value="Unassembled WGS sequence"/>
</dbReference>
<organism evidence="2 3">
    <name type="scientific">Hymenobacter antarcticus</name>
    <dbReference type="NCBI Taxonomy" id="486270"/>
    <lineage>
        <taxon>Bacteria</taxon>
        <taxon>Pseudomonadati</taxon>
        <taxon>Bacteroidota</taxon>
        <taxon>Cytophagia</taxon>
        <taxon>Cytophagales</taxon>
        <taxon>Hymenobacteraceae</taxon>
        <taxon>Hymenobacter</taxon>
    </lineage>
</organism>
<gene>
    <name evidence="2" type="ORF">GCM10022407_24110</name>
</gene>
<feature type="transmembrane region" description="Helical" evidence="1">
    <location>
        <begin position="176"/>
        <end position="205"/>
    </location>
</feature>
<evidence type="ECO:0008006" key="4">
    <source>
        <dbReference type="Google" id="ProtNLM"/>
    </source>
</evidence>
<feature type="transmembrane region" description="Helical" evidence="1">
    <location>
        <begin position="124"/>
        <end position="141"/>
    </location>
</feature>
<sequence length="455" mass="49917">MERPRVPGWVWAVLVAGHLLTLCWVLRTANWSFPDSDRYLQAAENIRLHGQLYARPWMGVLPQGQAMQEFTIRTLGYPVVVMSLAWAKGVSALLVFQSLLSLLNIGLVLAWWARRARPTNGQWLLALLGIVTFPAQFIYAHAVMSEILLQTAVLLMTWAALAFIKTRELRYFTAGIGAVVAALLIKPVFYPLAVVPAVLGVVLAWQRTTKGLALLGLVPVVVVALYMGWNKQRTGYLHFSSIAEINLLHYNAAGVVRQIEGPAVEEEWVANVLHEAAAQPDFAARQQLIQQRAGAILWAHPIVYARQHAQGMLTLFLDPGRFDVSHLAGLAEPKGGGLLAQARAGGLWRAVSRLPLGLLAVLGMVMLANGMRLVLAVRGFWRLRSEGRVLRQGRWVAVGLLLYVAVLTGPLGAARFLVPVWPLLLALALVGLRWPAGAVSGTGEAAPMREDQRQR</sequence>
<feature type="transmembrane region" description="Helical" evidence="1">
    <location>
        <begin position="93"/>
        <end position="112"/>
    </location>
</feature>
<keyword evidence="3" id="KW-1185">Reference proteome</keyword>
<feature type="transmembrane region" description="Helical" evidence="1">
    <location>
        <begin position="211"/>
        <end position="229"/>
    </location>
</feature>
<comment type="caution">
    <text evidence="2">The sequence shown here is derived from an EMBL/GenBank/DDBJ whole genome shotgun (WGS) entry which is preliminary data.</text>
</comment>